<gene>
    <name evidence="2" type="ORF">GGD56_007116</name>
</gene>
<accession>A0ABR6IZ82</accession>
<sequence length="234" mass="26076">MAIRARLPGFKFTPTPKIRNLGCAGEGMKTPIPTSEPQMNEPMDQASITELLDREAIRDCLYRYCRGIDRADEAALRSAYWPDAHDNHGAYTGSAEGFIRLALGIFKTGPRNVHQIANILIEFSGPSEAAVESYFMALQRGPDTAGEICQMLLCGRYCDLFHKREGEWRIAERTVIYDWFEQQSPPAPPECERFGSRQPIGAPHPNDPVYALLKGIKPSKNHLENRTGIGGEGL</sequence>
<dbReference type="InterPro" id="IPR032710">
    <property type="entry name" value="NTF2-like_dom_sf"/>
</dbReference>
<comment type="caution">
    <text evidence="2">The sequence shown here is derived from an EMBL/GenBank/DDBJ whole genome shotgun (WGS) entry which is preliminary data.</text>
</comment>
<organism evidence="2 3">
    <name type="scientific">Rhizobium mongolense</name>
    <dbReference type="NCBI Taxonomy" id="57676"/>
    <lineage>
        <taxon>Bacteria</taxon>
        <taxon>Pseudomonadati</taxon>
        <taxon>Pseudomonadota</taxon>
        <taxon>Alphaproteobacteria</taxon>
        <taxon>Hyphomicrobiales</taxon>
        <taxon>Rhizobiaceae</taxon>
        <taxon>Rhizobium/Agrobacterium group</taxon>
        <taxon>Rhizobium</taxon>
    </lineage>
</organism>
<protein>
    <recommendedName>
        <fullName evidence="1">SnoaL-like domain-containing protein</fullName>
    </recommendedName>
</protein>
<dbReference type="CDD" id="cd00531">
    <property type="entry name" value="NTF2_like"/>
    <property type="match status" value="1"/>
</dbReference>
<proteinExistence type="predicted"/>
<dbReference type="Proteomes" id="UP000551353">
    <property type="component" value="Unassembled WGS sequence"/>
</dbReference>
<dbReference type="Gene3D" id="3.10.450.50">
    <property type="match status" value="1"/>
</dbReference>
<feature type="domain" description="SnoaL-like" evidence="1">
    <location>
        <begin position="50"/>
        <end position="174"/>
    </location>
</feature>
<evidence type="ECO:0000259" key="1">
    <source>
        <dbReference type="Pfam" id="PF13577"/>
    </source>
</evidence>
<evidence type="ECO:0000313" key="3">
    <source>
        <dbReference type="Proteomes" id="UP000551353"/>
    </source>
</evidence>
<keyword evidence="3" id="KW-1185">Reference proteome</keyword>
<reference evidence="2 3" key="1">
    <citation type="submission" date="2020-08" db="EMBL/GenBank/DDBJ databases">
        <title>Genomic Encyclopedia of Type Strains, Phase IV (KMG-V): Genome sequencing to study the core and pangenomes of soil and plant-associated prokaryotes.</title>
        <authorList>
            <person name="Whitman W."/>
        </authorList>
    </citation>
    <scope>NUCLEOTIDE SEQUENCE [LARGE SCALE GENOMIC DNA]</scope>
    <source>
        <strain evidence="2 3">SEMIA 4087</strain>
    </source>
</reference>
<evidence type="ECO:0000313" key="2">
    <source>
        <dbReference type="EMBL" id="MBB4233212.1"/>
    </source>
</evidence>
<dbReference type="SUPFAM" id="SSF54427">
    <property type="entry name" value="NTF2-like"/>
    <property type="match status" value="1"/>
</dbReference>
<dbReference type="Pfam" id="PF13577">
    <property type="entry name" value="SnoaL_4"/>
    <property type="match status" value="1"/>
</dbReference>
<dbReference type="EMBL" id="JACIFX010000030">
    <property type="protein sequence ID" value="MBB4233212.1"/>
    <property type="molecule type" value="Genomic_DNA"/>
</dbReference>
<dbReference type="InterPro" id="IPR037401">
    <property type="entry name" value="SnoaL-like"/>
</dbReference>
<name>A0ABR6IZ82_9HYPH</name>